<dbReference type="EMBL" id="RYZI01000621">
    <property type="protein sequence ID" value="RWA04158.1"/>
    <property type="molecule type" value="Genomic_DNA"/>
</dbReference>
<reference evidence="1 2" key="1">
    <citation type="submission" date="2018-12" db="EMBL/GenBank/DDBJ databases">
        <title>Draft genome sequence of Xylaria grammica IHI A82.</title>
        <authorList>
            <person name="Buettner E."/>
            <person name="Kellner H."/>
        </authorList>
    </citation>
    <scope>NUCLEOTIDE SEQUENCE [LARGE SCALE GENOMIC DNA]</scope>
    <source>
        <strain evidence="1 2">IHI A82</strain>
    </source>
</reference>
<protein>
    <submittedName>
        <fullName evidence="1">Uncharacterized protein</fullName>
    </submittedName>
</protein>
<dbReference type="AlphaFoldDB" id="A0A439CPR5"/>
<proteinExistence type="predicted"/>
<accession>A0A439CPR5</accession>
<evidence type="ECO:0000313" key="2">
    <source>
        <dbReference type="Proteomes" id="UP000286045"/>
    </source>
</evidence>
<organism evidence="1 2">
    <name type="scientific">Xylaria grammica</name>
    <dbReference type="NCBI Taxonomy" id="363999"/>
    <lineage>
        <taxon>Eukaryota</taxon>
        <taxon>Fungi</taxon>
        <taxon>Dikarya</taxon>
        <taxon>Ascomycota</taxon>
        <taxon>Pezizomycotina</taxon>
        <taxon>Sordariomycetes</taxon>
        <taxon>Xylariomycetidae</taxon>
        <taxon>Xylariales</taxon>
        <taxon>Xylariaceae</taxon>
        <taxon>Xylaria</taxon>
    </lineage>
</organism>
<dbReference type="Proteomes" id="UP000286045">
    <property type="component" value="Unassembled WGS sequence"/>
</dbReference>
<gene>
    <name evidence="1" type="ORF">EKO27_g10947</name>
</gene>
<comment type="caution">
    <text evidence="1">The sequence shown here is derived from an EMBL/GenBank/DDBJ whole genome shotgun (WGS) entry which is preliminary data.</text>
</comment>
<dbReference type="STRING" id="363999.A0A439CPR5"/>
<evidence type="ECO:0000313" key="1">
    <source>
        <dbReference type="EMBL" id="RWA04158.1"/>
    </source>
</evidence>
<sequence>MAASINPDENDPYLEHLASKNKYESWMECLKGGYWSGDEAEIHVLDIMPSGEISHWDPRVNPCDLSSELTSKILTRGTRLIIFTPNDRLYLQQHAGVLYDVDPGFFRSVKLNCDEYGYYNGVEHRVPEFLAGGRPQHLDLGYGWAAVIIRRNDNCNVVLVSGATSIGAKSPGAARRSDYARNIYLHFAHLSGLYFHALLKRDRNFFVEVHGEPLFLLLPVLDIHATYLYEGLIESDQLFRLGRTSYQENPGLVEKSWSALRMMRHDGMGPLACIRKYDKDHNDGRIQNSEEYVHLVERFECIEAQIVHTEALARDYLQHHIGLYSLDESRASIKQAKIALEESKRTKLACIFF</sequence>
<keyword evidence="2" id="KW-1185">Reference proteome</keyword>
<name>A0A439CPR5_9PEZI</name>